<dbReference type="OrthoDB" id="3926238at2759"/>
<name>A0A8E2F6V8_9PEZI</name>
<organism evidence="2 3">
    <name type="scientific">Glonium stellatum</name>
    <dbReference type="NCBI Taxonomy" id="574774"/>
    <lineage>
        <taxon>Eukaryota</taxon>
        <taxon>Fungi</taxon>
        <taxon>Dikarya</taxon>
        <taxon>Ascomycota</taxon>
        <taxon>Pezizomycotina</taxon>
        <taxon>Dothideomycetes</taxon>
        <taxon>Pleosporomycetidae</taxon>
        <taxon>Gloniales</taxon>
        <taxon>Gloniaceae</taxon>
        <taxon>Glonium</taxon>
    </lineage>
</organism>
<dbReference type="EMBL" id="KV749011">
    <property type="protein sequence ID" value="OCL11667.1"/>
    <property type="molecule type" value="Genomic_DNA"/>
</dbReference>
<evidence type="ECO:0000313" key="2">
    <source>
        <dbReference type="EMBL" id="OCL11667.1"/>
    </source>
</evidence>
<sequence>MCRYYAHTHPCGHTTTVFAAFCAPAQLIQTPCPGGSGGEIWQSLRMEHVCSRCQPEGNVSAPGNTKAKGKTVGTKKRR</sequence>
<protein>
    <submittedName>
        <fullName evidence="2">Uncharacterized protein</fullName>
    </submittedName>
</protein>
<accession>A0A8E2F6V8</accession>
<evidence type="ECO:0000256" key="1">
    <source>
        <dbReference type="SAM" id="MobiDB-lite"/>
    </source>
</evidence>
<keyword evidence="3" id="KW-1185">Reference proteome</keyword>
<evidence type="ECO:0000313" key="3">
    <source>
        <dbReference type="Proteomes" id="UP000250140"/>
    </source>
</evidence>
<dbReference type="AlphaFoldDB" id="A0A8E2F6V8"/>
<feature type="region of interest" description="Disordered" evidence="1">
    <location>
        <begin position="56"/>
        <end position="78"/>
    </location>
</feature>
<proteinExistence type="predicted"/>
<gene>
    <name evidence="2" type="ORF">AOQ84DRAFT_181410</name>
</gene>
<dbReference type="Proteomes" id="UP000250140">
    <property type="component" value="Unassembled WGS sequence"/>
</dbReference>
<feature type="compositionally biased region" description="Basic residues" evidence="1">
    <location>
        <begin position="67"/>
        <end position="78"/>
    </location>
</feature>
<reference evidence="2 3" key="1">
    <citation type="journal article" date="2016" name="Nat. Commun.">
        <title>Ectomycorrhizal ecology is imprinted in the genome of the dominant symbiotic fungus Cenococcum geophilum.</title>
        <authorList>
            <consortium name="DOE Joint Genome Institute"/>
            <person name="Peter M."/>
            <person name="Kohler A."/>
            <person name="Ohm R.A."/>
            <person name="Kuo A."/>
            <person name="Krutzmann J."/>
            <person name="Morin E."/>
            <person name="Arend M."/>
            <person name="Barry K.W."/>
            <person name="Binder M."/>
            <person name="Choi C."/>
            <person name="Clum A."/>
            <person name="Copeland A."/>
            <person name="Grisel N."/>
            <person name="Haridas S."/>
            <person name="Kipfer T."/>
            <person name="LaButti K."/>
            <person name="Lindquist E."/>
            <person name="Lipzen A."/>
            <person name="Maire R."/>
            <person name="Meier B."/>
            <person name="Mihaltcheva S."/>
            <person name="Molinier V."/>
            <person name="Murat C."/>
            <person name="Poggeler S."/>
            <person name="Quandt C.A."/>
            <person name="Sperisen C."/>
            <person name="Tritt A."/>
            <person name="Tisserant E."/>
            <person name="Crous P.W."/>
            <person name="Henrissat B."/>
            <person name="Nehls U."/>
            <person name="Egli S."/>
            <person name="Spatafora J.W."/>
            <person name="Grigoriev I.V."/>
            <person name="Martin F.M."/>
        </authorList>
    </citation>
    <scope>NUCLEOTIDE SEQUENCE [LARGE SCALE GENOMIC DNA]</scope>
    <source>
        <strain evidence="2 3">CBS 207.34</strain>
    </source>
</reference>